<protein>
    <submittedName>
        <fullName evidence="2">Uncharacterized protein</fullName>
    </submittedName>
</protein>
<feature type="coiled-coil region" evidence="1">
    <location>
        <begin position="11"/>
        <end position="61"/>
    </location>
</feature>
<dbReference type="EMBL" id="LAZR01006188">
    <property type="protein sequence ID" value="KKM94052.1"/>
    <property type="molecule type" value="Genomic_DNA"/>
</dbReference>
<organism evidence="2">
    <name type="scientific">marine sediment metagenome</name>
    <dbReference type="NCBI Taxonomy" id="412755"/>
    <lineage>
        <taxon>unclassified sequences</taxon>
        <taxon>metagenomes</taxon>
        <taxon>ecological metagenomes</taxon>
    </lineage>
</organism>
<proteinExistence type="predicted"/>
<accession>A0A0F9PLA2</accession>
<sequence>MTEEIETGAFIESLKRNNKKIRDDRATAIAEDTHLLFKREIEDLQVNIKRLKRDRENMLDLSPTDAMSLVLASDFDSAEFVRKDVELGVKIRNEEIKHEIAEKRFNYLFGGGE</sequence>
<comment type="caution">
    <text evidence="2">The sequence shown here is derived from an EMBL/GenBank/DDBJ whole genome shotgun (WGS) entry which is preliminary data.</text>
</comment>
<evidence type="ECO:0000313" key="2">
    <source>
        <dbReference type="EMBL" id="KKM94052.1"/>
    </source>
</evidence>
<reference evidence="2" key="1">
    <citation type="journal article" date="2015" name="Nature">
        <title>Complex archaea that bridge the gap between prokaryotes and eukaryotes.</title>
        <authorList>
            <person name="Spang A."/>
            <person name="Saw J.H."/>
            <person name="Jorgensen S.L."/>
            <person name="Zaremba-Niedzwiedzka K."/>
            <person name="Martijn J."/>
            <person name="Lind A.E."/>
            <person name="van Eijk R."/>
            <person name="Schleper C."/>
            <person name="Guy L."/>
            <person name="Ettema T.J."/>
        </authorList>
    </citation>
    <scope>NUCLEOTIDE SEQUENCE</scope>
</reference>
<keyword evidence="1" id="KW-0175">Coiled coil</keyword>
<evidence type="ECO:0000256" key="1">
    <source>
        <dbReference type="SAM" id="Coils"/>
    </source>
</evidence>
<dbReference type="AlphaFoldDB" id="A0A0F9PLA2"/>
<name>A0A0F9PLA2_9ZZZZ</name>
<gene>
    <name evidence="2" type="ORF">LCGC14_1202120</name>
</gene>